<organism evidence="4 5">
    <name type="scientific">candidate division KSB3 bacterium</name>
    <dbReference type="NCBI Taxonomy" id="2044937"/>
    <lineage>
        <taxon>Bacteria</taxon>
        <taxon>candidate division KSB3</taxon>
    </lineage>
</organism>
<dbReference type="InterPro" id="IPR018389">
    <property type="entry name" value="DctP_fam"/>
</dbReference>
<sequence>MKTSPRYFYCCLIIITVLWIFAAHTGHSESLFVKFGTTEPFPSESPTAQALQVFQQEVVNILGPRLRLQIFPDGQLGSALQLMEGLQFGNIEMGILPAELLNPHLPILSSLSMPYIFRDNTHRFRVLDGPIGKQLLAMFEALNLLGLGFLDTGMKGFLTKTDPLSSPEDFQDQHIGIIRYCLEPPCSDIRCQLPTYHLETLGATEETILAENIAAAWQSNALTGLEYTPLQHIVPHMLPSEDTLHLTITAHTALPDVIIVSKRWFDSLEPQIQQALIKASAHMVAHQRECFADAQQREYEALQAQGLILNNPVEYEKFWEAIQPMYQAVGKQAGAEFTSILQRIRAIR</sequence>
<dbReference type="Gene3D" id="3.40.190.170">
    <property type="entry name" value="Bacterial extracellular solute-binding protein, family 7"/>
    <property type="match status" value="1"/>
</dbReference>
<evidence type="ECO:0000313" key="4">
    <source>
        <dbReference type="EMBL" id="PIE33444.1"/>
    </source>
</evidence>
<dbReference type="PANTHER" id="PTHR33376:SF7">
    <property type="entry name" value="C4-DICARBOXYLATE-BINDING PROTEIN DCTB"/>
    <property type="match status" value="1"/>
</dbReference>
<evidence type="ECO:0000256" key="1">
    <source>
        <dbReference type="ARBA" id="ARBA00009023"/>
    </source>
</evidence>
<dbReference type="AlphaFoldDB" id="A0A2G6KCN0"/>
<name>A0A2G6KCN0_9BACT</name>
<keyword evidence="2" id="KW-0813">Transport</keyword>
<reference evidence="4 5" key="1">
    <citation type="submission" date="2017-10" db="EMBL/GenBank/DDBJ databases">
        <title>Novel microbial diversity and functional potential in the marine mammal oral microbiome.</title>
        <authorList>
            <person name="Dudek N.K."/>
            <person name="Sun C.L."/>
            <person name="Burstein D."/>
            <person name="Kantor R.S."/>
            <person name="Aliaga Goltsman D.S."/>
            <person name="Bik E.M."/>
            <person name="Thomas B.C."/>
            <person name="Banfield J.F."/>
            <person name="Relman D.A."/>
        </authorList>
    </citation>
    <scope>NUCLEOTIDE SEQUENCE [LARGE SCALE GENOMIC DNA]</scope>
    <source>
        <strain evidence="4">DOLJORAL78_47_16</strain>
    </source>
</reference>
<evidence type="ECO:0000313" key="5">
    <source>
        <dbReference type="Proteomes" id="UP000230821"/>
    </source>
</evidence>
<proteinExistence type="inferred from homology"/>
<dbReference type="PANTHER" id="PTHR33376">
    <property type="match status" value="1"/>
</dbReference>
<evidence type="ECO:0000256" key="2">
    <source>
        <dbReference type="ARBA" id="ARBA00022448"/>
    </source>
</evidence>
<gene>
    <name evidence="4" type="ORF">CSA56_11600</name>
</gene>
<comment type="similarity">
    <text evidence="1">Belongs to the bacterial solute-binding protein 7 family.</text>
</comment>
<dbReference type="Pfam" id="PF03480">
    <property type="entry name" value="DctP"/>
    <property type="match status" value="1"/>
</dbReference>
<protein>
    <recommendedName>
        <fullName evidence="6">C4-dicarboxylate ABC transporter substrate-binding protein</fullName>
    </recommendedName>
</protein>
<comment type="caution">
    <text evidence="4">The sequence shown here is derived from an EMBL/GenBank/DDBJ whole genome shotgun (WGS) entry which is preliminary data.</text>
</comment>
<dbReference type="GO" id="GO:0055085">
    <property type="term" value="P:transmembrane transport"/>
    <property type="evidence" value="ECO:0007669"/>
    <property type="project" value="InterPro"/>
</dbReference>
<dbReference type="Proteomes" id="UP000230821">
    <property type="component" value="Unassembled WGS sequence"/>
</dbReference>
<evidence type="ECO:0000256" key="3">
    <source>
        <dbReference type="ARBA" id="ARBA00022729"/>
    </source>
</evidence>
<dbReference type="NCBIfam" id="NF037995">
    <property type="entry name" value="TRAP_S1"/>
    <property type="match status" value="1"/>
</dbReference>
<dbReference type="InterPro" id="IPR038404">
    <property type="entry name" value="TRAP_DctP_sf"/>
</dbReference>
<dbReference type="EMBL" id="PDSK01000098">
    <property type="protein sequence ID" value="PIE33444.1"/>
    <property type="molecule type" value="Genomic_DNA"/>
</dbReference>
<accession>A0A2G6KCN0</accession>
<keyword evidence="3" id="KW-0732">Signal</keyword>
<evidence type="ECO:0008006" key="6">
    <source>
        <dbReference type="Google" id="ProtNLM"/>
    </source>
</evidence>